<dbReference type="AlphaFoldDB" id="A0A182QWI4"/>
<sequence>MRSARLGTGSCVALLLSLALTVATTYFRAILSSGSVLLSFTMLLALLATIVGRDGHNAQDHDQEEQSSLRCCWFGFVLGPIYD</sequence>
<keyword evidence="1" id="KW-0472">Membrane</keyword>
<keyword evidence="1" id="KW-0812">Transmembrane</keyword>
<evidence type="ECO:0000313" key="3">
    <source>
        <dbReference type="Proteomes" id="UP000075886"/>
    </source>
</evidence>
<keyword evidence="1" id="KW-1133">Transmembrane helix</keyword>
<dbReference type="EnsemblMetazoa" id="AFAF018272-RA">
    <property type="protein sequence ID" value="AFAF018272-PA"/>
    <property type="gene ID" value="AFAF018272"/>
</dbReference>
<evidence type="ECO:0000256" key="1">
    <source>
        <dbReference type="SAM" id="Phobius"/>
    </source>
</evidence>
<name>A0A182QWI4_9DIPT</name>
<reference evidence="2" key="2">
    <citation type="submission" date="2020-05" db="UniProtKB">
        <authorList>
            <consortium name="EnsemblMetazoa"/>
        </authorList>
    </citation>
    <scope>IDENTIFICATION</scope>
    <source>
        <strain evidence="2">FAR1</strain>
    </source>
</reference>
<proteinExistence type="predicted"/>
<evidence type="ECO:0000313" key="2">
    <source>
        <dbReference type="EnsemblMetazoa" id="AFAF018272-PA"/>
    </source>
</evidence>
<protein>
    <submittedName>
        <fullName evidence="2">Uncharacterized protein</fullName>
    </submittedName>
</protein>
<organism evidence="2 3">
    <name type="scientific">Anopheles farauti</name>
    <dbReference type="NCBI Taxonomy" id="69004"/>
    <lineage>
        <taxon>Eukaryota</taxon>
        <taxon>Metazoa</taxon>
        <taxon>Ecdysozoa</taxon>
        <taxon>Arthropoda</taxon>
        <taxon>Hexapoda</taxon>
        <taxon>Insecta</taxon>
        <taxon>Pterygota</taxon>
        <taxon>Neoptera</taxon>
        <taxon>Endopterygota</taxon>
        <taxon>Diptera</taxon>
        <taxon>Nematocera</taxon>
        <taxon>Culicoidea</taxon>
        <taxon>Culicidae</taxon>
        <taxon>Anophelinae</taxon>
        <taxon>Anopheles</taxon>
    </lineage>
</organism>
<keyword evidence="3" id="KW-1185">Reference proteome</keyword>
<accession>A0A182QWI4</accession>
<dbReference type="EMBL" id="AXCN02000015">
    <property type="status" value="NOT_ANNOTATED_CDS"/>
    <property type="molecule type" value="Genomic_DNA"/>
</dbReference>
<dbReference type="VEuPathDB" id="VectorBase:AFAF018272"/>
<feature type="transmembrane region" description="Helical" evidence="1">
    <location>
        <begin position="31"/>
        <end position="51"/>
    </location>
</feature>
<dbReference type="Proteomes" id="UP000075886">
    <property type="component" value="Unassembled WGS sequence"/>
</dbReference>
<reference evidence="3" key="1">
    <citation type="submission" date="2014-01" db="EMBL/GenBank/DDBJ databases">
        <title>The Genome Sequence of Anopheles farauti FAR1 (V2).</title>
        <authorList>
            <consortium name="The Broad Institute Genomics Platform"/>
            <person name="Neafsey D.E."/>
            <person name="Besansky N."/>
            <person name="Howell P."/>
            <person name="Walton C."/>
            <person name="Young S.K."/>
            <person name="Zeng Q."/>
            <person name="Gargeya S."/>
            <person name="Fitzgerald M."/>
            <person name="Haas B."/>
            <person name="Abouelleil A."/>
            <person name="Allen A.W."/>
            <person name="Alvarado L."/>
            <person name="Arachchi H.M."/>
            <person name="Berlin A.M."/>
            <person name="Chapman S.B."/>
            <person name="Gainer-Dewar J."/>
            <person name="Goldberg J."/>
            <person name="Griggs A."/>
            <person name="Gujja S."/>
            <person name="Hansen M."/>
            <person name="Howarth C."/>
            <person name="Imamovic A."/>
            <person name="Ireland A."/>
            <person name="Larimer J."/>
            <person name="McCowan C."/>
            <person name="Murphy C."/>
            <person name="Pearson M."/>
            <person name="Poon T.W."/>
            <person name="Priest M."/>
            <person name="Roberts A."/>
            <person name="Saif S."/>
            <person name="Shea T."/>
            <person name="Sisk P."/>
            <person name="Sykes S."/>
            <person name="Wortman J."/>
            <person name="Nusbaum C."/>
            <person name="Birren B."/>
        </authorList>
    </citation>
    <scope>NUCLEOTIDE SEQUENCE [LARGE SCALE GENOMIC DNA]</scope>
    <source>
        <strain evidence="3">FAR1</strain>
    </source>
</reference>